<comment type="caution">
    <text evidence="1">The sequence shown here is derived from an EMBL/GenBank/DDBJ whole genome shotgun (WGS) entry which is preliminary data.</text>
</comment>
<evidence type="ECO:0000313" key="1">
    <source>
        <dbReference type="EMBL" id="MCY9694964.1"/>
    </source>
</evidence>
<gene>
    <name evidence="1" type="ORF">M5X19_18965</name>
</gene>
<protein>
    <recommendedName>
        <fullName evidence="3">DUF2140 domain-containing protein</fullName>
    </recommendedName>
</protein>
<evidence type="ECO:0000313" key="2">
    <source>
        <dbReference type="Proteomes" id="UP001527099"/>
    </source>
</evidence>
<keyword evidence="2" id="KW-1185">Reference proteome</keyword>
<accession>A0ABT4GFK1</accession>
<reference evidence="1 2" key="1">
    <citation type="submission" date="2022-05" db="EMBL/GenBank/DDBJ databases">
        <title>Genome Sequencing of Bee-Associated Microbes.</title>
        <authorList>
            <person name="Dunlap C."/>
        </authorList>
    </citation>
    <scope>NUCLEOTIDE SEQUENCE [LARGE SCALE GENOMIC DNA]</scope>
    <source>
        <strain evidence="1 2">NRRL B-14421</strain>
    </source>
</reference>
<dbReference type="EMBL" id="JAMDMX010000058">
    <property type="protein sequence ID" value="MCY9694964.1"/>
    <property type="molecule type" value="Genomic_DNA"/>
</dbReference>
<sequence>MLKKFFIFAIVVVIILTALLAIAVRHVRPTEALNLDYKEITIGSKIADIVKNRKLEVRLTEEDLNEVLKKQLAAHQVLPNDFRIEGAKLTLQGSNLVADVNVRWREKIPIGAQMMFTLAWNPPNLVIQHRNTSVKGMQVPSEWVQLAPIELPIEDHLPKLIGVRNVLFEEKAMIIQLKPLR</sequence>
<dbReference type="Proteomes" id="UP001527099">
    <property type="component" value="Unassembled WGS sequence"/>
</dbReference>
<evidence type="ECO:0008006" key="3">
    <source>
        <dbReference type="Google" id="ProtNLM"/>
    </source>
</evidence>
<name>A0ABT4GFK1_9BACL</name>
<organism evidence="1 2">
    <name type="scientific">Paenibacillus alginolyticus</name>
    <dbReference type="NCBI Taxonomy" id="59839"/>
    <lineage>
        <taxon>Bacteria</taxon>
        <taxon>Bacillati</taxon>
        <taxon>Bacillota</taxon>
        <taxon>Bacilli</taxon>
        <taxon>Bacillales</taxon>
        <taxon>Paenibacillaceae</taxon>
        <taxon>Paenibacillus</taxon>
    </lineage>
</organism>
<dbReference type="RefSeq" id="WP_029197396.1">
    <property type="nucleotide sequence ID" value="NZ_JAMDMW010000134.1"/>
</dbReference>
<proteinExistence type="predicted"/>